<dbReference type="SUPFAM" id="SSF53474">
    <property type="entry name" value="alpha/beta-Hydrolases"/>
    <property type="match status" value="1"/>
</dbReference>
<keyword evidence="1" id="KW-0732">Signal</keyword>
<protein>
    <submittedName>
        <fullName evidence="3">Alpha/beta hydrolase</fullName>
    </submittedName>
</protein>
<dbReference type="EMBL" id="RAVZ01000194">
    <property type="protein sequence ID" value="RKG82455.1"/>
    <property type="molecule type" value="Genomic_DNA"/>
</dbReference>
<gene>
    <name evidence="3" type="ORF">D7V88_25205</name>
</gene>
<accession>A0A3A8IH51</accession>
<evidence type="ECO:0000313" key="4">
    <source>
        <dbReference type="Proteomes" id="UP000268094"/>
    </source>
</evidence>
<dbReference type="PANTHER" id="PTHR37017">
    <property type="entry name" value="AB HYDROLASE-1 DOMAIN-CONTAINING PROTEIN-RELATED"/>
    <property type="match status" value="1"/>
</dbReference>
<name>A0A3A8IH51_9BACT</name>
<dbReference type="PANTHER" id="PTHR37017:SF11">
    <property type="entry name" value="ESTERASE_LIPASE_THIOESTERASE DOMAIN-CONTAINING PROTEIN"/>
    <property type="match status" value="1"/>
</dbReference>
<keyword evidence="4" id="KW-1185">Reference proteome</keyword>
<feature type="domain" description="AB hydrolase-1" evidence="2">
    <location>
        <begin position="50"/>
        <end position="271"/>
    </location>
</feature>
<dbReference type="RefSeq" id="WP_120543196.1">
    <property type="nucleotide sequence ID" value="NZ_RAVZ01000194.1"/>
</dbReference>
<organism evidence="3 4">
    <name type="scientific">Corallococcus terminator</name>
    <dbReference type="NCBI Taxonomy" id="2316733"/>
    <lineage>
        <taxon>Bacteria</taxon>
        <taxon>Pseudomonadati</taxon>
        <taxon>Myxococcota</taxon>
        <taxon>Myxococcia</taxon>
        <taxon>Myxococcales</taxon>
        <taxon>Cystobacterineae</taxon>
        <taxon>Myxococcaceae</taxon>
        <taxon>Corallococcus</taxon>
    </lineage>
</organism>
<dbReference type="Pfam" id="PF12697">
    <property type="entry name" value="Abhydrolase_6"/>
    <property type="match status" value="1"/>
</dbReference>
<keyword evidence="3" id="KW-0378">Hydrolase</keyword>
<evidence type="ECO:0000256" key="1">
    <source>
        <dbReference type="SAM" id="SignalP"/>
    </source>
</evidence>
<dbReference type="InterPro" id="IPR000073">
    <property type="entry name" value="AB_hydrolase_1"/>
</dbReference>
<dbReference type="GO" id="GO:0016787">
    <property type="term" value="F:hydrolase activity"/>
    <property type="evidence" value="ECO:0007669"/>
    <property type="project" value="UniProtKB-KW"/>
</dbReference>
<feature type="chain" id="PRO_5017310025" evidence="1">
    <location>
        <begin position="34"/>
        <end position="280"/>
    </location>
</feature>
<evidence type="ECO:0000259" key="2">
    <source>
        <dbReference type="Pfam" id="PF12697"/>
    </source>
</evidence>
<feature type="signal peptide" evidence="1">
    <location>
        <begin position="1"/>
        <end position="33"/>
    </location>
</feature>
<dbReference type="AlphaFoldDB" id="A0A3A8IH51"/>
<proteinExistence type="predicted"/>
<comment type="caution">
    <text evidence="3">The sequence shown here is derived from an EMBL/GenBank/DDBJ whole genome shotgun (WGS) entry which is preliminary data.</text>
</comment>
<dbReference type="Proteomes" id="UP000268094">
    <property type="component" value="Unassembled WGS sequence"/>
</dbReference>
<dbReference type="InterPro" id="IPR029058">
    <property type="entry name" value="AB_hydrolase_fold"/>
</dbReference>
<evidence type="ECO:0000313" key="3">
    <source>
        <dbReference type="EMBL" id="RKG82455.1"/>
    </source>
</evidence>
<reference evidence="4" key="1">
    <citation type="submission" date="2018-09" db="EMBL/GenBank/DDBJ databases">
        <authorList>
            <person name="Livingstone P.G."/>
            <person name="Whitworth D.E."/>
        </authorList>
    </citation>
    <scope>NUCLEOTIDE SEQUENCE [LARGE SCALE GENOMIC DNA]</scope>
    <source>
        <strain evidence="4">CA054A</strain>
    </source>
</reference>
<dbReference type="Gene3D" id="3.40.50.1820">
    <property type="entry name" value="alpha/beta hydrolase"/>
    <property type="match status" value="1"/>
</dbReference>
<dbReference type="OrthoDB" id="9814966at2"/>
<dbReference type="InterPro" id="IPR052897">
    <property type="entry name" value="Sec-Metab_Biosynth_Hydrolase"/>
</dbReference>
<sequence>MNAQRFTEQNLRRLGLLCALGALLVVCTPASNAVTSKDEQPADACDKPTVVLVHGAFADASGWAGVIAPLQQQGYTVYAFANPLRSISGDAEYLRSFLSTLTGPLVLVGHSYGGAVITNAATGNPNVKALVYVAAYALDEGETLQAANALGGGQSELGNHLVLRPFPGGGSTDADGYIDPAFFRELFAGDLSEIDAAVLAASQRPAAASVFATPSGPPAWKDLPSWYLIASEDRTIPPEAQRVMAQRAGAQAIEIQSSHVALISHPDVVTELIGEAAGCR</sequence>